<dbReference type="PANTHER" id="PTHR31739">
    <property type="entry name" value="ENT-COPALYL DIPHOSPHATE SYNTHASE, CHLOROPLASTIC"/>
    <property type="match status" value="1"/>
</dbReference>
<dbReference type="Pfam" id="PF01397">
    <property type="entry name" value="Terpene_synth"/>
    <property type="match status" value="1"/>
</dbReference>
<dbReference type="AlphaFoldDB" id="A0A0E0M6Y2"/>
<dbReference type="HOGENOM" id="CLU_003125_3_2_1"/>
<dbReference type="GO" id="GO:0000287">
    <property type="term" value="F:magnesium ion binding"/>
    <property type="evidence" value="ECO:0007669"/>
    <property type="project" value="TreeGrafter"/>
</dbReference>
<name>A0A0E0M6Y2_ORYPU</name>
<accession>A0A0E0M6Y2</accession>
<dbReference type="SFLD" id="SFLDG01605">
    <property type="entry name" value="Terpene_Cyclase_Like_1_N-term"/>
    <property type="match status" value="1"/>
</dbReference>
<keyword evidence="2" id="KW-0479">Metal-binding</keyword>
<evidence type="ECO:0000313" key="5">
    <source>
        <dbReference type="EnsemblPlants" id="OPUNC10G06550.1"/>
    </source>
</evidence>
<evidence type="ECO:0000313" key="6">
    <source>
        <dbReference type="Proteomes" id="UP000026962"/>
    </source>
</evidence>
<dbReference type="InterPro" id="IPR050148">
    <property type="entry name" value="Terpene_synthase-like"/>
</dbReference>
<dbReference type="FunFam" id="1.50.10.130:FF:000002">
    <property type="entry name" value="Ent-copalyl diphosphate synthase, chloroplastic"/>
    <property type="match status" value="1"/>
</dbReference>
<evidence type="ECO:0000256" key="1">
    <source>
        <dbReference type="ARBA" id="ARBA00001946"/>
    </source>
</evidence>
<dbReference type="Proteomes" id="UP000026962">
    <property type="component" value="Chromosome 10"/>
</dbReference>
<dbReference type="Gene3D" id="1.10.600.10">
    <property type="entry name" value="Farnesyl Diphosphate Synthase"/>
    <property type="match status" value="1"/>
</dbReference>
<comment type="cofactor">
    <cofactor evidence="1">
        <name>Mg(2+)</name>
        <dbReference type="ChEBI" id="CHEBI:18420"/>
    </cofactor>
</comment>
<dbReference type="SUPFAM" id="SSF48239">
    <property type="entry name" value="Terpenoid cyclases/Protein prenyltransferases"/>
    <property type="match status" value="2"/>
</dbReference>
<dbReference type="EnsemblPlants" id="OPUNC10G06550.1">
    <property type="protein sequence ID" value="OPUNC10G06550.1"/>
    <property type="gene ID" value="OPUNC10G06550"/>
</dbReference>
<keyword evidence="3" id="KW-0460">Magnesium</keyword>
<proteinExistence type="predicted"/>
<reference evidence="5" key="2">
    <citation type="submission" date="2018-05" db="EMBL/GenBank/DDBJ databases">
        <title>OpunRS2 (Oryza punctata Reference Sequence Version 2).</title>
        <authorList>
            <person name="Zhang J."/>
            <person name="Kudrna D."/>
            <person name="Lee S."/>
            <person name="Talag J."/>
            <person name="Welchert J."/>
            <person name="Wing R.A."/>
        </authorList>
    </citation>
    <scope>NUCLEOTIDE SEQUENCE [LARGE SCALE GENOMIC DNA]</scope>
</reference>
<protein>
    <recommendedName>
        <fullName evidence="4">Terpene synthase N-terminal domain-containing protein</fullName>
    </recommendedName>
</protein>
<dbReference type="PANTHER" id="PTHR31739:SF4">
    <property type="entry name" value="ENT-COPALYL DIPHOSPHATE SYNTHASE, CHLOROPLASTIC"/>
    <property type="match status" value="1"/>
</dbReference>
<dbReference type="InterPro" id="IPR036965">
    <property type="entry name" value="Terpene_synth_N_sf"/>
</dbReference>
<evidence type="ECO:0000256" key="2">
    <source>
        <dbReference type="ARBA" id="ARBA00022723"/>
    </source>
</evidence>
<feature type="domain" description="Terpene synthase N-terminal" evidence="4">
    <location>
        <begin position="234"/>
        <end position="440"/>
    </location>
</feature>
<evidence type="ECO:0000259" key="4">
    <source>
        <dbReference type="Pfam" id="PF01397"/>
    </source>
</evidence>
<dbReference type="Gene3D" id="1.50.10.130">
    <property type="entry name" value="Terpene synthase, N-terminal domain"/>
    <property type="match status" value="1"/>
</dbReference>
<dbReference type="InterPro" id="IPR008930">
    <property type="entry name" value="Terpenoid_cyclase/PrenylTrfase"/>
</dbReference>
<dbReference type="STRING" id="4537.A0A0E0M6Y2"/>
<dbReference type="Gramene" id="OPUNC10G06550.1">
    <property type="protein sequence ID" value="OPUNC10G06550.1"/>
    <property type="gene ID" value="OPUNC10G06550"/>
</dbReference>
<reference evidence="5" key="1">
    <citation type="submission" date="2015-04" db="UniProtKB">
        <authorList>
            <consortium name="EnsemblPlants"/>
        </authorList>
    </citation>
    <scope>IDENTIFICATION</scope>
</reference>
<dbReference type="OMA" id="RDKWVIA"/>
<dbReference type="GO" id="GO:0010333">
    <property type="term" value="F:terpene synthase activity"/>
    <property type="evidence" value="ECO:0007669"/>
    <property type="project" value="InterPro"/>
</dbReference>
<dbReference type="InterPro" id="IPR001906">
    <property type="entry name" value="Terpene_synth_N"/>
</dbReference>
<dbReference type="SUPFAM" id="SSF48576">
    <property type="entry name" value="Terpenoid synthases"/>
    <property type="match status" value="1"/>
</dbReference>
<sequence length="739" mass="84203">MASFSANMITSNNTLEVVMRQGRIRQMNTKNYLDDDDEEEDQPPEVVLPDMIDAIRYKLRSMGEGEISVSAYDTAWLALVSTNLQQDGGNIEPLYQSSLDWIIRNQHPDGSWGDDAFFFFHDRVISTLACVVALTTWNICSDKCKRGLSFIRENAWRLAQEEDDWMLIGFEITFPALLEMAKVMGLDIPYDEPSFQAIHAKRNIKLARIPTDAMHAVPTSLLYSIEGMTKTDLDWERLLQFRCSDGSFHSSPAATAYALMQTGNGKCREFLDGIVSKFNGGAPCVYPVDLFERLWVVDRLNRLGLSRHFTSEIKACLNYCYRHWTQKGLSHGRHCPVKDIDDTAMGFLLLRLHGYHVSTAVFEQFEKNGEFFCFPGQSSQSVTALYNTYRAAQLAFPGEVGLCQAHIFCRRFLRERQATNKLNDKWVIAKNLPREVDYALDLPWRASLPRIETRMYLEQYGASDDVWIGKVLYRMPLVCNELYLSAGKADFRDYQRLCRLELHGLSRWFAKNNLQKHGVTPRSALSAYFLAAANIFEPDRAPERLSWARTAVLADAIAASRHRRGAFTDDEDDSITSSKLLTDDMSKTSVDLCMQWKQWLMAYTADGYKHGSCQGDTALLLARTVEISSGRLSWTQKNLKCSDYSHLEQITSSICCKLATEVLDSRNVEEMENTAILDRQVDLEMQELTQRVLESSSNGVDSLTRQTFLHVVRSFYYVTHCSPDTIDGHISKVIFEDVI</sequence>
<keyword evidence="6" id="KW-1185">Reference proteome</keyword>
<evidence type="ECO:0000256" key="3">
    <source>
        <dbReference type="ARBA" id="ARBA00022842"/>
    </source>
</evidence>
<dbReference type="Gene3D" id="1.50.10.160">
    <property type="match status" value="1"/>
</dbReference>
<dbReference type="InterPro" id="IPR008949">
    <property type="entry name" value="Isoprenoid_synthase_dom_sf"/>
</dbReference>
<dbReference type="eggNOG" id="ENOG502QQN6">
    <property type="taxonomic scope" value="Eukaryota"/>
</dbReference>
<dbReference type="GO" id="GO:0009507">
    <property type="term" value="C:chloroplast"/>
    <property type="evidence" value="ECO:0007669"/>
    <property type="project" value="TreeGrafter"/>
</dbReference>
<dbReference type="SFLD" id="SFLDG01014">
    <property type="entry name" value="Terpene_Cyclase_Like_1_N-term"/>
    <property type="match status" value="1"/>
</dbReference>
<organism evidence="5">
    <name type="scientific">Oryza punctata</name>
    <name type="common">Red rice</name>
    <dbReference type="NCBI Taxonomy" id="4537"/>
    <lineage>
        <taxon>Eukaryota</taxon>
        <taxon>Viridiplantae</taxon>
        <taxon>Streptophyta</taxon>
        <taxon>Embryophyta</taxon>
        <taxon>Tracheophyta</taxon>
        <taxon>Spermatophyta</taxon>
        <taxon>Magnoliopsida</taxon>
        <taxon>Liliopsida</taxon>
        <taxon>Poales</taxon>
        <taxon>Poaceae</taxon>
        <taxon>BOP clade</taxon>
        <taxon>Oryzoideae</taxon>
        <taxon>Oryzeae</taxon>
        <taxon>Oryzinae</taxon>
        <taxon>Oryza</taxon>
    </lineage>
</organism>
<dbReference type="GO" id="GO:0009686">
    <property type="term" value="P:gibberellin biosynthetic process"/>
    <property type="evidence" value="ECO:0007669"/>
    <property type="project" value="TreeGrafter"/>
</dbReference>